<keyword evidence="4" id="KW-0325">Glycoprotein</keyword>
<dbReference type="SMART" id="SM00408">
    <property type="entry name" value="IGc2"/>
    <property type="match status" value="3"/>
</dbReference>
<dbReference type="InterPro" id="IPR036179">
    <property type="entry name" value="Ig-like_dom_sf"/>
</dbReference>
<keyword evidence="2 6" id="KW-0472">Membrane</keyword>
<evidence type="ECO:0000256" key="4">
    <source>
        <dbReference type="ARBA" id="ARBA00023180"/>
    </source>
</evidence>
<comment type="caution">
    <text evidence="9">The sequence shown here is derived from an EMBL/GenBank/DDBJ whole genome shotgun (WGS) entry which is preliminary data.</text>
</comment>
<proteinExistence type="predicted"/>
<reference evidence="9 10" key="1">
    <citation type="submission" date="2024-11" db="EMBL/GenBank/DDBJ databases">
        <title>Chromosome-level genome assembly of the freshwater bivalve Anodonta woodiana.</title>
        <authorList>
            <person name="Chen X."/>
        </authorList>
    </citation>
    <scope>NUCLEOTIDE SEQUENCE [LARGE SCALE GENOMIC DNA]</scope>
    <source>
        <strain evidence="9">MN2024</strain>
        <tissue evidence="9">Gills</tissue>
    </source>
</reference>
<comment type="subcellular location">
    <subcellularLocation>
        <location evidence="1">Membrane</location>
        <topology evidence="1">Single-pass type I membrane protein</topology>
    </subcellularLocation>
</comment>
<dbReference type="PANTHER" id="PTHR11640:SF31">
    <property type="entry name" value="IRREGULAR CHIASM C-ROUGHEST PROTEIN-RELATED"/>
    <property type="match status" value="1"/>
</dbReference>
<keyword evidence="10" id="KW-1185">Reference proteome</keyword>
<feature type="non-terminal residue" evidence="9">
    <location>
        <position position="1"/>
    </location>
</feature>
<dbReference type="SMART" id="SM00409">
    <property type="entry name" value="IG"/>
    <property type="match status" value="3"/>
</dbReference>
<dbReference type="PANTHER" id="PTHR11640">
    <property type="entry name" value="NEPHRIN"/>
    <property type="match status" value="1"/>
</dbReference>
<dbReference type="InterPro" id="IPR013783">
    <property type="entry name" value="Ig-like_fold"/>
</dbReference>
<dbReference type="EMBL" id="JBJQND010000011">
    <property type="protein sequence ID" value="KAL3862851.1"/>
    <property type="molecule type" value="Genomic_DNA"/>
</dbReference>
<dbReference type="InterPro" id="IPR051275">
    <property type="entry name" value="Cell_adhesion_signaling"/>
</dbReference>
<evidence type="ECO:0000256" key="5">
    <source>
        <dbReference type="ARBA" id="ARBA00023319"/>
    </source>
</evidence>
<keyword evidence="5" id="KW-0393">Immunoglobulin domain</keyword>
<dbReference type="SUPFAM" id="SSF49265">
    <property type="entry name" value="Fibronectin type III"/>
    <property type="match status" value="1"/>
</dbReference>
<organism evidence="9 10">
    <name type="scientific">Sinanodonta woodiana</name>
    <name type="common">Chinese pond mussel</name>
    <name type="synonym">Anodonta woodiana</name>
    <dbReference type="NCBI Taxonomy" id="1069815"/>
    <lineage>
        <taxon>Eukaryota</taxon>
        <taxon>Metazoa</taxon>
        <taxon>Spiralia</taxon>
        <taxon>Lophotrochozoa</taxon>
        <taxon>Mollusca</taxon>
        <taxon>Bivalvia</taxon>
        <taxon>Autobranchia</taxon>
        <taxon>Heteroconchia</taxon>
        <taxon>Palaeoheterodonta</taxon>
        <taxon>Unionida</taxon>
        <taxon>Unionoidea</taxon>
        <taxon>Unionidae</taxon>
        <taxon>Unioninae</taxon>
        <taxon>Sinanodonta</taxon>
    </lineage>
</organism>
<dbReference type="InterPro" id="IPR003599">
    <property type="entry name" value="Ig_sub"/>
</dbReference>
<dbReference type="CDD" id="cd00096">
    <property type="entry name" value="Ig"/>
    <property type="match status" value="1"/>
</dbReference>
<dbReference type="SUPFAM" id="SSF48726">
    <property type="entry name" value="Immunoglobulin"/>
    <property type="match status" value="3"/>
</dbReference>
<feature type="domain" description="Ig-like" evidence="7">
    <location>
        <begin position="106"/>
        <end position="188"/>
    </location>
</feature>
<accession>A0ABD3VMN0</accession>
<sequence>PPTNVSITNNRDVTAGRETLTLICTTGTSNPVADITWSNGTSAATGSLSSEMELPGAYGGKILSQNLTIIPTHYMDGSIIACLAQNSQTTGPSIFDTVTLNIRYGPDNVQIKPTGDLALVEGEMLNASCSAECNPVCNSYRWQNGTDNSSLGSSQSLMIIKVRREHAGVYICTATNSAISNSAKAQVIFTVNYAPDVFVVYSGSLHINSTVLLTCRASGKPSQYTFHEWVHKVGDTEIRRLTGENTANTSTLTLTNISIEDTGTYMCSVDNSVTGQNGQIKQTGQTDLFVHGTTFIENKNSMFIGVINKSAKIEMPFYSNPASTTVHFYKGANTAEITNTSDTLIFLSSSLNTCAFYGKEVLLNGQSAVLHFRMVKTTDYGEYKAVLLNDIGSTSRVIVFSSGEPETPANFHITDVQEKQVTLQWLSGDHRGFDQTFVIQASIDNITWTNASLINAGKTEGWFAATITGLKSNTAYYFRLYSFNVNGVGSIADINFVTRTLKESASSLDIAAALGIGFGGILLGVIGTISVIIIRKRITARPKYSSSSESDMSTDMRTYVNTGVSSSPAPSHYEELRQDHMEKTIYDHI</sequence>
<dbReference type="GO" id="GO:0016020">
    <property type="term" value="C:membrane"/>
    <property type="evidence" value="ECO:0007669"/>
    <property type="project" value="UniProtKB-SubCell"/>
</dbReference>
<feature type="domain" description="Fibronectin type-III" evidence="8">
    <location>
        <begin position="407"/>
        <end position="503"/>
    </location>
</feature>
<feature type="domain" description="Ig-like" evidence="7">
    <location>
        <begin position="2"/>
        <end position="99"/>
    </location>
</feature>
<evidence type="ECO:0000256" key="2">
    <source>
        <dbReference type="ARBA" id="ARBA00023136"/>
    </source>
</evidence>
<keyword evidence="6" id="KW-0812">Transmembrane</keyword>
<evidence type="ECO:0000256" key="3">
    <source>
        <dbReference type="ARBA" id="ARBA00023157"/>
    </source>
</evidence>
<dbReference type="AlphaFoldDB" id="A0ABD3VMN0"/>
<dbReference type="InterPro" id="IPR003961">
    <property type="entry name" value="FN3_dom"/>
</dbReference>
<evidence type="ECO:0000256" key="6">
    <source>
        <dbReference type="SAM" id="Phobius"/>
    </source>
</evidence>
<evidence type="ECO:0000256" key="1">
    <source>
        <dbReference type="ARBA" id="ARBA00004479"/>
    </source>
</evidence>
<evidence type="ECO:0000259" key="7">
    <source>
        <dbReference type="PROSITE" id="PS50835"/>
    </source>
</evidence>
<dbReference type="InterPro" id="IPR013162">
    <property type="entry name" value="CD80_C2-set"/>
</dbReference>
<dbReference type="Pfam" id="PF00041">
    <property type="entry name" value="fn3"/>
    <property type="match status" value="1"/>
</dbReference>
<keyword evidence="3" id="KW-1015">Disulfide bond</keyword>
<dbReference type="SMART" id="SM00060">
    <property type="entry name" value="FN3"/>
    <property type="match status" value="1"/>
</dbReference>
<dbReference type="Gene3D" id="2.60.40.10">
    <property type="entry name" value="Immunoglobulins"/>
    <property type="match status" value="4"/>
</dbReference>
<gene>
    <name evidence="9" type="ORF">ACJMK2_008797</name>
</gene>
<dbReference type="CDD" id="cd00063">
    <property type="entry name" value="FN3"/>
    <property type="match status" value="1"/>
</dbReference>
<dbReference type="Pfam" id="PF13927">
    <property type="entry name" value="Ig_3"/>
    <property type="match status" value="2"/>
</dbReference>
<feature type="transmembrane region" description="Helical" evidence="6">
    <location>
        <begin position="510"/>
        <end position="534"/>
    </location>
</feature>
<keyword evidence="6" id="KW-1133">Transmembrane helix</keyword>
<protein>
    <submittedName>
        <fullName evidence="9">Uncharacterized protein</fullName>
    </submittedName>
</protein>
<evidence type="ECO:0000259" key="8">
    <source>
        <dbReference type="PROSITE" id="PS50853"/>
    </source>
</evidence>
<feature type="domain" description="Ig-like" evidence="7">
    <location>
        <begin position="195"/>
        <end position="283"/>
    </location>
</feature>
<dbReference type="Pfam" id="PF08205">
    <property type="entry name" value="C2-set_2"/>
    <property type="match status" value="1"/>
</dbReference>
<evidence type="ECO:0000313" key="9">
    <source>
        <dbReference type="EMBL" id="KAL3862851.1"/>
    </source>
</evidence>
<dbReference type="Proteomes" id="UP001634394">
    <property type="component" value="Unassembled WGS sequence"/>
</dbReference>
<dbReference type="PROSITE" id="PS50835">
    <property type="entry name" value="IG_LIKE"/>
    <property type="match status" value="3"/>
</dbReference>
<dbReference type="InterPro" id="IPR003598">
    <property type="entry name" value="Ig_sub2"/>
</dbReference>
<dbReference type="InterPro" id="IPR007110">
    <property type="entry name" value="Ig-like_dom"/>
</dbReference>
<dbReference type="PROSITE" id="PS50853">
    <property type="entry name" value="FN3"/>
    <property type="match status" value="1"/>
</dbReference>
<name>A0ABD3VMN0_SINWO</name>
<evidence type="ECO:0000313" key="10">
    <source>
        <dbReference type="Proteomes" id="UP001634394"/>
    </source>
</evidence>
<dbReference type="InterPro" id="IPR036116">
    <property type="entry name" value="FN3_sf"/>
</dbReference>